<comment type="caution">
    <text evidence="11">The sequence shown here is derived from an EMBL/GenBank/DDBJ whole genome shotgun (WGS) entry which is preliminary data.</text>
</comment>
<feature type="binding site" evidence="10">
    <location>
        <position position="188"/>
    </location>
    <ligand>
        <name>Mg(2+)</name>
        <dbReference type="ChEBI" id="CHEBI:18420"/>
        <label>1</label>
        <note>catalytic</note>
    </ligand>
</feature>
<accession>A0A8S1ILS8</accession>
<dbReference type="EMBL" id="CAJHUC010000356">
    <property type="protein sequence ID" value="CAD7695494.1"/>
    <property type="molecule type" value="Genomic_DNA"/>
</dbReference>
<evidence type="ECO:0000256" key="10">
    <source>
        <dbReference type="PIRSR" id="PIRSR600760-2"/>
    </source>
</evidence>
<comment type="similarity">
    <text evidence="2">Belongs to the inositol monophosphatase superfamily.</text>
</comment>
<protein>
    <recommendedName>
        <fullName evidence="3">3'(2'),5'-bisphosphate nucleotidase</fullName>
        <ecNumber evidence="3">3.1.3.7</ecNumber>
    </recommendedName>
</protein>
<evidence type="ECO:0000256" key="9">
    <source>
        <dbReference type="ARBA" id="ARBA00044484"/>
    </source>
</evidence>
<dbReference type="InterPro" id="IPR020550">
    <property type="entry name" value="Inositol_monophosphatase_CS"/>
</dbReference>
<dbReference type="FunFam" id="3.40.190.80:FF:000003">
    <property type="entry name" value="PAP-specific phosphatase HAL2-like"/>
    <property type="match status" value="1"/>
</dbReference>
<dbReference type="InterPro" id="IPR051090">
    <property type="entry name" value="Inositol_monoP_superfamily"/>
</dbReference>
<reference evidence="11" key="1">
    <citation type="submission" date="2020-12" db="EMBL/GenBank/DDBJ databases">
        <authorList>
            <person name="Iha C."/>
        </authorList>
    </citation>
    <scope>NUCLEOTIDE SEQUENCE</scope>
</reference>
<evidence type="ECO:0000256" key="5">
    <source>
        <dbReference type="ARBA" id="ARBA00022801"/>
    </source>
</evidence>
<comment type="catalytic activity">
    <reaction evidence="9">
        <text>3'-phosphoadenylyl sulfate + H2O = adenosine 5'-phosphosulfate + phosphate</text>
        <dbReference type="Rhea" id="RHEA:77639"/>
        <dbReference type="ChEBI" id="CHEBI:15377"/>
        <dbReference type="ChEBI" id="CHEBI:43474"/>
        <dbReference type="ChEBI" id="CHEBI:58243"/>
        <dbReference type="ChEBI" id="CHEBI:58339"/>
        <dbReference type="EC" id="3.1.3.7"/>
    </reaction>
    <physiologicalReaction direction="left-to-right" evidence="9">
        <dbReference type="Rhea" id="RHEA:77640"/>
    </physiologicalReaction>
</comment>
<dbReference type="AlphaFoldDB" id="A0A8S1ILS8"/>
<feature type="binding site" evidence="10">
    <location>
        <position position="125"/>
    </location>
    <ligand>
        <name>Mg(2+)</name>
        <dbReference type="ChEBI" id="CHEBI:18420"/>
        <label>1</label>
        <note>catalytic</note>
    </ligand>
</feature>
<dbReference type="Proteomes" id="UP000708148">
    <property type="component" value="Unassembled WGS sequence"/>
</dbReference>
<proteinExistence type="inferred from homology"/>
<evidence type="ECO:0000256" key="1">
    <source>
        <dbReference type="ARBA" id="ARBA00001946"/>
    </source>
</evidence>
<name>A0A8S1ILS8_9CHLO</name>
<evidence type="ECO:0000256" key="2">
    <source>
        <dbReference type="ARBA" id="ARBA00009759"/>
    </source>
</evidence>
<comment type="catalytic activity">
    <reaction evidence="7">
        <text>adenosine 2',5'-bisphosphate + H2O = AMP + phosphate</text>
        <dbReference type="Rhea" id="RHEA:77643"/>
        <dbReference type="ChEBI" id="CHEBI:15377"/>
        <dbReference type="ChEBI" id="CHEBI:43474"/>
        <dbReference type="ChEBI" id="CHEBI:194156"/>
        <dbReference type="ChEBI" id="CHEBI:456215"/>
        <dbReference type="EC" id="3.1.3.7"/>
    </reaction>
    <physiologicalReaction direction="left-to-right" evidence="7">
        <dbReference type="Rhea" id="RHEA:77644"/>
    </physiologicalReaction>
</comment>
<evidence type="ECO:0000256" key="6">
    <source>
        <dbReference type="ARBA" id="ARBA00022842"/>
    </source>
</evidence>
<dbReference type="OrthoDB" id="411145at2759"/>
<feature type="binding site" evidence="10">
    <location>
        <position position="185"/>
    </location>
    <ligand>
        <name>Mg(2+)</name>
        <dbReference type="ChEBI" id="CHEBI:18420"/>
        <label>1</label>
        <note>catalytic</note>
    </ligand>
</feature>
<dbReference type="GO" id="GO:0046854">
    <property type="term" value="P:phosphatidylinositol phosphate biosynthetic process"/>
    <property type="evidence" value="ECO:0007669"/>
    <property type="project" value="InterPro"/>
</dbReference>
<evidence type="ECO:0000256" key="4">
    <source>
        <dbReference type="ARBA" id="ARBA00022723"/>
    </source>
</evidence>
<feature type="binding site" evidence="10">
    <location>
        <position position="345"/>
    </location>
    <ligand>
        <name>Mg(2+)</name>
        <dbReference type="ChEBI" id="CHEBI:18420"/>
        <label>1</label>
        <note>catalytic</note>
    </ligand>
</feature>
<organism evidence="11 12">
    <name type="scientific">Ostreobium quekettii</name>
    <dbReference type="NCBI Taxonomy" id="121088"/>
    <lineage>
        <taxon>Eukaryota</taxon>
        <taxon>Viridiplantae</taxon>
        <taxon>Chlorophyta</taxon>
        <taxon>core chlorophytes</taxon>
        <taxon>Ulvophyceae</taxon>
        <taxon>TCBD clade</taxon>
        <taxon>Bryopsidales</taxon>
        <taxon>Ostreobineae</taxon>
        <taxon>Ostreobiaceae</taxon>
        <taxon>Ostreobium</taxon>
    </lineage>
</organism>
<evidence type="ECO:0000256" key="3">
    <source>
        <dbReference type="ARBA" id="ARBA00012633"/>
    </source>
</evidence>
<evidence type="ECO:0000313" key="12">
    <source>
        <dbReference type="Proteomes" id="UP000708148"/>
    </source>
</evidence>
<feature type="binding site" evidence="10">
    <location>
        <position position="187"/>
    </location>
    <ligand>
        <name>Mg(2+)</name>
        <dbReference type="ChEBI" id="CHEBI:18420"/>
        <label>1</label>
        <note>catalytic</note>
    </ligand>
</feature>
<dbReference type="InterPro" id="IPR000760">
    <property type="entry name" value="Inositol_monophosphatase-like"/>
</dbReference>
<dbReference type="GO" id="GO:0008441">
    <property type="term" value="F:3'(2'),5'-bisphosphate nucleotidase activity"/>
    <property type="evidence" value="ECO:0007669"/>
    <property type="project" value="UniProtKB-EC"/>
</dbReference>
<comment type="cofactor">
    <cofactor evidence="1 10">
        <name>Mg(2+)</name>
        <dbReference type="ChEBI" id="CHEBI:18420"/>
    </cofactor>
</comment>
<dbReference type="NCBIfam" id="TIGR01330">
    <property type="entry name" value="bisphos_HAL2"/>
    <property type="match status" value="1"/>
</dbReference>
<evidence type="ECO:0000313" key="11">
    <source>
        <dbReference type="EMBL" id="CAD7695494.1"/>
    </source>
</evidence>
<keyword evidence="12" id="KW-1185">Reference proteome</keyword>
<keyword evidence="4 10" id="KW-0479">Metal-binding</keyword>
<dbReference type="InterPro" id="IPR006239">
    <property type="entry name" value="DPNP"/>
</dbReference>
<keyword evidence="6 10" id="KW-0460">Magnesium</keyword>
<dbReference type="PANTHER" id="PTHR43200:SF6">
    <property type="entry name" value="3'(2'),5'-BISPHOSPHATE NUCLEOTIDASE"/>
    <property type="match status" value="1"/>
</dbReference>
<dbReference type="Gene3D" id="3.30.540.10">
    <property type="entry name" value="Fructose-1,6-Bisphosphatase, subunit A, domain 1"/>
    <property type="match status" value="1"/>
</dbReference>
<dbReference type="PROSITE" id="PS00630">
    <property type="entry name" value="IMP_2"/>
    <property type="match status" value="1"/>
</dbReference>
<dbReference type="SUPFAM" id="SSF56655">
    <property type="entry name" value="Carbohydrate phosphatase"/>
    <property type="match status" value="1"/>
</dbReference>
<evidence type="ECO:0000256" key="7">
    <source>
        <dbReference type="ARBA" id="ARBA00044466"/>
    </source>
</evidence>
<sequence>MARPCFSSVGPSLLRGSGPPAAGPAACPWRRCPGTGSRLAAAGGAPALESTPSAQEEKELRVACQAVRLAARLCQVVQQELRLSEWEDKDDSSPVTVADYGAQAVVAWVLSKAGLHEGPLSLVAEEDSTSLKNSEGGAMRNRISQLVNEVLIDTPGAPVLTSDDIMDLIDMGRSDGGSGTHWVLDPIDGTRGFVAMRQYSVCLGLLKEGQVTVGALGCPNLPQTKVTDEDGKPGAASRTLDADIGCLFTATRGGGARDGPLWGSELPSHELRVPDVDSIASVQYMESFEKRHSNHELTAALAEKLGIVRPVLRMDSQVKYGALSRGDAALFMRFPPPDYREKIWDHCAGSVIVEEAGAKISDGSGRPLDFSQGRWLDLDRGIIAASPSLHATVLQALNEL</sequence>
<gene>
    <name evidence="11" type="ORF">OSTQU699_LOCUS855</name>
</gene>
<dbReference type="GO" id="GO:0000103">
    <property type="term" value="P:sulfate assimilation"/>
    <property type="evidence" value="ECO:0007669"/>
    <property type="project" value="TreeGrafter"/>
</dbReference>
<dbReference type="Pfam" id="PF00459">
    <property type="entry name" value="Inositol_P"/>
    <property type="match status" value="1"/>
</dbReference>
<comment type="catalytic activity">
    <reaction evidence="8">
        <text>adenosine 3',5'-bisphosphate + H2O = AMP + phosphate</text>
        <dbReference type="Rhea" id="RHEA:10040"/>
        <dbReference type="ChEBI" id="CHEBI:15377"/>
        <dbReference type="ChEBI" id="CHEBI:43474"/>
        <dbReference type="ChEBI" id="CHEBI:58343"/>
        <dbReference type="ChEBI" id="CHEBI:456215"/>
        <dbReference type="EC" id="3.1.3.7"/>
    </reaction>
    <physiologicalReaction direction="left-to-right" evidence="8">
        <dbReference type="Rhea" id="RHEA:10041"/>
    </physiologicalReaction>
</comment>
<dbReference type="EC" id="3.1.3.7" evidence="3"/>
<evidence type="ECO:0000256" key="8">
    <source>
        <dbReference type="ARBA" id="ARBA00044479"/>
    </source>
</evidence>
<keyword evidence="5" id="KW-0378">Hydrolase</keyword>
<dbReference type="CDD" id="cd01517">
    <property type="entry name" value="PAP_phosphatase"/>
    <property type="match status" value="1"/>
</dbReference>
<dbReference type="PANTHER" id="PTHR43200">
    <property type="entry name" value="PHOSPHATASE"/>
    <property type="match status" value="1"/>
</dbReference>
<dbReference type="Gene3D" id="3.40.190.80">
    <property type="match status" value="1"/>
</dbReference>
<dbReference type="GO" id="GO:0046872">
    <property type="term" value="F:metal ion binding"/>
    <property type="evidence" value="ECO:0007669"/>
    <property type="project" value="UniProtKB-KW"/>
</dbReference>